<dbReference type="InterPro" id="IPR038696">
    <property type="entry name" value="IalB_sf"/>
</dbReference>
<dbReference type="EMBL" id="JAVDNV010000009">
    <property type="protein sequence ID" value="MDQ2310281.1"/>
    <property type="molecule type" value="Genomic_DNA"/>
</dbReference>
<dbReference type="AlphaFoldDB" id="A0A089PQX3"/>
<reference evidence="4" key="2">
    <citation type="submission" date="2023-08" db="EMBL/GenBank/DDBJ databases">
        <title>WGS of pathogenic bacterial species, Los Angeles County Public Health Laboratories.</title>
        <authorList>
            <person name="Garrigues J.M."/>
            <person name="Green N.M."/>
        </authorList>
    </citation>
    <scope>NUCLEOTIDE SEQUENCE</scope>
    <source>
        <strain evidence="4">LACPHL-BACT-2023-00068</strain>
    </source>
</reference>
<dbReference type="PATRIC" id="fig|61647.14.peg.4861"/>
<evidence type="ECO:0000313" key="3">
    <source>
        <dbReference type="EMBL" id="KMK14498.1"/>
    </source>
</evidence>
<dbReference type="Gene3D" id="2.60.40.1880">
    <property type="entry name" value="Invasion associated locus B (IalB) protein"/>
    <property type="match status" value="1"/>
</dbReference>
<evidence type="ECO:0000313" key="4">
    <source>
        <dbReference type="EMBL" id="MDQ2310281.1"/>
    </source>
</evidence>
<proteinExistence type="predicted"/>
<feature type="chain" id="PRO_5009747388" evidence="1">
    <location>
        <begin position="25"/>
        <end position="181"/>
    </location>
</feature>
<feature type="signal peptide" evidence="1">
    <location>
        <begin position="1"/>
        <end position="24"/>
    </location>
</feature>
<keyword evidence="5" id="KW-1185">Reference proteome</keyword>
<organism evidence="3 5">
    <name type="scientific">Pluralibacter gergoviae</name>
    <name type="common">Enterobacter gergoviae</name>
    <dbReference type="NCBI Taxonomy" id="61647"/>
    <lineage>
        <taxon>Bacteria</taxon>
        <taxon>Pseudomonadati</taxon>
        <taxon>Pseudomonadota</taxon>
        <taxon>Gammaproteobacteria</taxon>
        <taxon>Enterobacterales</taxon>
        <taxon>Enterobacteriaceae</taxon>
        <taxon>Pluralibacter</taxon>
    </lineage>
</organism>
<comment type="caution">
    <text evidence="3">The sequence shown here is derived from an EMBL/GenBank/DDBJ whole genome shotgun (WGS) entry which is preliminary data.</text>
</comment>
<name>A0A089PQX3_PLUGE</name>
<dbReference type="InterPro" id="IPR010642">
    <property type="entry name" value="Invasion_prot_B"/>
</dbReference>
<dbReference type="Proteomes" id="UP000036196">
    <property type="component" value="Unassembled WGS sequence"/>
</dbReference>
<dbReference type="KEGG" id="pge:LG71_23735"/>
<evidence type="ECO:0000313" key="2">
    <source>
        <dbReference type="EMBL" id="EML1473654.1"/>
    </source>
</evidence>
<sequence length="181" mass="19736">MPQWQYVLSALLIAAGTLLTTAQGASHEHWSIAQARERPLQIESWVLDCTGAQQPCQVFQELTRTDTGRRALLVKFVPSGMKKVRMIVGTPLGVNLENGVAFTPDHNLLPTVLPFSGCLHEGCLAEANIDGARAVEGLTSMDIRYLQGQTPVNFSLNLKGLSAALTMAQRHFERHASGTEQ</sequence>
<dbReference type="EMBL" id="ABLOKC030000033">
    <property type="protein sequence ID" value="EML1473654.1"/>
    <property type="molecule type" value="Genomic_DNA"/>
</dbReference>
<dbReference type="EMBL" id="LDZF01000007">
    <property type="protein sequence ID" value="KMK14498.1"/>
    <property type="molecule type" value="Genomic_DNA"/>
</dbReference>
<dbReference type="GeneID" id="61383656"/>
<reference evidence="2" key="3">
    <citation type="submission" date="2024-02" db="EMBL/GenBank/DDBJ databases">
        <authorList>
            <consortium name="Clinical and Environmental Microbiology Branch: Whole genome sequencing antimicrobial resistance pathogens in the healthcare setting"/>
        </authorList>
    </citation>
    <scope>NUCLEOTIDE SEQUENCE</scope>
    <source>
        <strain evidence="2">2021DK-00143</strain>
    </source>
</reference>
<dbReference type="Proteomes" id="UP001236270">
    <property type="component" value="Unassembled WGS sequence"/>
</dbReference>
<evidence type="ECO:0000313" key="5">
    <source>
        <dbReference type="Proteomes" id="UP000036196"/>
    </source>
</evidence>
<gene>
    <name evidence="3" type="ORF">ABW06_09215</name>
    <name evidence="2" type="ORF">QEG54_004464</name>
    <name evidence="4" type="ORF">RBJ30_14410</name>
</gene>
<keyword evidence="1" id="KW-0732">Signal</keyword>
<evidence type="ECO:0000256" key="1">
    <source>
        <dbReference type="SAM" id="SignalP"/>
    </source>
</evidence>
<dbReference type="RefSeq" id="WP_043085792.1">
    <property type="nucleotide sequence ID" value="NZ_CACVCI010000001.1"/>
</dbReference>
<accession>A0A089PQX3</accession>
<protein>
    <submittedName>
        <fullName evidence="2">Invasion associated locus B family protein</fullName>
    </submittedName>
</protein>
<reference evidence="3 5" key="1">
    <citation type="submission" date="2015-05" db="EMBL/GenBank/DDBJ databases">
        <title>Genome sequences of Pluralibacter gergoviae.</title>
        <authorList>
            <person name="Greninger A.L."/>
            <person name="Miller S."/>
        </authorList>
    </citation>
    <scope>NUCLEOTIDE SEQUENCE [LARGE SCALE GENOMIC DNA]</scope>
    <source>
        <strain evidence="3 5">JS81F13</strain>
    </source>
</reference>
<dbReference type="STRING" id="61647.LG71_23735"/>
<dbReference type="Pfam" id="PF06776">
    <property type="entry name" value="IalB"/>
    <property type="match status" value="1"/>
</dbReference>